<name>L7CAT8_RHOBT</name>
<dbReference type="EMBL" id="AMWG01000131">
    <property type="protein sequence ID" value="ELP31319.1"/>
    <property type="molecule type" value="Genomic_DNA"/>
</dbReference>
<evidence type="ECO:0000313" key="2">
    <source>
        <dbReference type="Proteomes" id="UP000010959"/>
    </source>
</evidence>
<organism evidence="1 2">
    <name type="scientific">Rhodopirellula baltica SWK14</name>
    <dbReference type="NCBI Taxonomy" id="993516"/>
    <lineage>
        <taxon>Bacteria</taxon>
        <taxon>Pseudomonadati</taxon>
        <taxon>Planctomycetota</taxon>
        <taxon>Planctomycetia</taxon>
        <taxon>Pirellulales</taxon>
        <taxon>Pirellulaceae</taxon>
        <taxon>Rhodopirellula</taxon>
    </lineage>
</organism>
<sequence>MEAAMAFGLHRASLTKGREKASLIDNGVADRGLTRSNPVCSKWLQRDSRVEASITCNHDDCSKPSCGRRLFPPRDHRVRRENDAT</sequence>
<dbReference type="Proteomes" id="UP000010959">
    <property type="component" value="Unassembled WGS sequence"/>
</dbReference>
<dbReference type="AlphaFoldDB" id="L7CAT8"/>
<reference evidence="1 2" key="1">
    <citation type="journal article" date="2013" name="Mar. Genomics">
        <title>Expression of sulfatases in Rhodopirellula baltica and the diversity of sulfatases in the genus Rhodopirellula.</title>
        <authorList>
            <person name="Wegner C.E."/>
            <person name="Richter-Heitmann T."/>
            <person name="Klindworth A."/>
            <person name="Klockow C."/>
            <person name="Richter M."/>
            <person name="Achstetter T."/>
            <person name="Glockner F.O."/>
            <person name="Harder J."/>
        </authorList>
    </citation>
    <scope>NUCLEOTIDE SEQUENCE [LARGE SCALE GENOMIC DNA]</scope>
    <source>
        <strain evidence="1 2">SWK14</strain>
    </source>
</reference>
<protein>
    <submittedName>
        <fullName evidence="1">Uncharacterized protein</fullName>
    </submittedName>
</protein>
<gene>
    <name evidence="1" type="ORF">RBSWK_04784</name>
</gene>
<comment type="caution">
    <text evidence="1">The sequence shown here is derived from an EMBL/GenBank/DDBJ whole genome shotgun (WGS) entry which is preliminary data.</text>
</comment>
<accession>L7CAT8</accession>
<evidence type="ECO:0000313" key="1">
    <source>
        <dbReference type="EMBL" id="ELP31319.1"/>
    </source>
</evidence>
<proteinExistence type="predicted"/>